<dbReference type="Gene3D" id="1.20.1440.60">
    <property type="entry name" value="23S rRNA-intervening sequence"/>
    <property type="match status" value="1"/>
</dbReference>
<organism evidence="1 2">
    <name type="scientific">Candidatus Zambryskibacteria bacterium RIFOXYC1_FULL_39_10</name>
    <dbReference type="NCBI Taxonomy" id="1802779"/>
    <lineage>
        <taxon>Bacteria</taxon>
        <taxon>Candidatus Zambryskiibacteriota</taxon>
    </lineage>
</organism>
<proteinExistence type="predicted"/>
<dbReference type="SUPFAM" id="SSF158446">
    <property type="entry name" value="IVS-encoded protein-like"/>
    <property type="match status" value="1"/>
</dbReference>
<dbReference type="PANTHER" id="PTHR38471:SF2">
    <property type="entry name" value="FOUR HELIX BUNDLE PROTEIN"/>
    <property type="match status" value="1"/>
</dbReference>
<name>A0A1G2V017_9BACT</name>
<evidence type="ECO:0008006" key="3">
    <source>
        <dbReference type="Google" id="ProtNLM"/>
    </source>
</evidence>
<dbReference type="EMBL" id="MHWW01000011">
    <property type="protein sequence ID" value="OHB14976.1"/>
    <property type="molecule type" value="Genomic_DNA"/>
</dbReference>
<sequence>MEETKKIESFYDLNAWKESHKLAIMIYKITKQFPRDEIFGLTSQIRRATVSISSNIAEGFSRNSHKEKLNFYSIALGSLTETQNQLLISRDVSYIGSNIFKNIWDQTIIVSKLCNGLIKKMRSFNHNT</sequence>
<dbReference type="CDD" id="cd16377">
    <property type="entry name" value="23S_rRNA_IVP_like"/>
    <property type="match status" value="1"/>
</dbReference>
<accession>A0A1G2V017</accession>
<gene>
    <name evidence="1" type="ORF">A2431_02925</name>
</gene>
<dbReference type="NCBIfam" id="TIGR02436">
    <property type="entry name" value="four helix bundle protein"/>
    <property type="match status" value="1"/>
</dbReference>
<evidence type="ECO:0000313" key="2">
    <source>
        <dbReference type="Proteomes" id="UP000177697"/>
    </source>
</evidence>
<dbReference type="InterPro" id="IPR036583">
    <property type="entry name" value="23S_rRNA_IVS_sf"/>
</dbReference>
<dbReference type="Pfam" id="PF05635">
    <property type="entry name" value="23S_rRNA_IVP"/>
    <property type="match status" value="1"/>
</dbReference>
<protein>
    <recommendedName>
        <fullName evidence="3">Four helix bundle protein</fullName>
    </recommendedName>
</protein>
<evidence type="ECO:0000313" key="1">
    <source>
        <dbReference type="EMBL" id="OHB14976.1"/>
    </source>
</evidence>
<dbReference type="PANTHER" id="PTHR38471">
    <property type="entry name" value="FOUR HELIX BUNDLE PROTEIN"/>
    <property type="match status" value="1"/>
</dbReference>
<reference evidence="1 2" key="1">
    <citation type="journal article" date="2016" name="Nat. Commun.">
        <title>Thousands of microbial genomes shed light on interconnected biogeochemical processes in an aquifer system.</title>
        <authorList>
            <person name="Anantharaman K."/>
            <person name="Brown C.T."/>
            <person name="Hug L.A."/>
            <person name="Sharon I."/>
            <person name="Castelle C.J."/>
            <person name="Probst A.J."/>
            <person name="Thomas B.C."/>
            <person name="Singh A."/>
            <person name="Wilkins M.J."/>
            <person name="Karaoz U."/>
            <person name="Brodie E.L."/>
            <person name="Williams K.H."/>
            <person name="Hubbard S.S."/>
            <person name="Banfield J.F."/>
        </authorList>
    </citation>
    <scope>NUCLEOTIDE SEQUENCE [LARGE SCALE GENOMIC DNA]</scope>
</reference>
<dbReference type="InterPro" id="IPR012657">
    <property type="entry name" value="23S_rRNA-intervening_sequence"/>
</dbReference>
<comment type="caution">
    <text evidence="1">The sequence shown here is derived from an EMBL/GenBank/DDBJ whole genome shotgun (WGS) entry which is preliminary data.</text>
</comment>
<dbReference type="AlphaFoldDB" id="A0A1G2V017"/>
<dbReference type="Proteomes" id="UP000177697">
    <property type="component" value="Unassembled WGS sequence"/>
</dbReference>